<protein>
    <submittedName>
        <fullName evidence="2">Uncharacterized protein</fullName>
    </submittedName>
</protein>
<feature type="region of interest" description="Disordered" evidence="1">
    <location>
        <begin position="1"/>
        <end position="41"/>
    </location>
</feature>
<reference evidence="2 3" key="1">
    <citation type="journal article" date="2015" name="Antonie Van Leeuwenhoek">
        <title>Prauserella endophytica sp. nov., an endophytic actinobacterium isolated from Tamarix taklamakanensis.</title>
        <authorList>
            <person name="Liu J.M."/>
            <person name="Habden X."/>
            <person name="Guo L."/>
            <person name="Tuo L."/>
            <person name="Jiang Z.K."/>
            <person name="Liu S.W."/>
            <person name="Liu X.F."/>
            <person name="Chen L."/>
            <person name="Li R.F."/>
            <person name="Zhang Y.Q."/>
            <person name="Sun C.H."/>
        </authorList>
    </citation>
    <scope>NUCLEOTIDE SEQUENCE [LARGE SCALE GENOMIC DNA]</scope>
    <source>
        <strain evidence="2 3">CGMCC 4.7182</strain>
    </source>
</reference>
<dbReference type="EMBL" id="SWMS01000062">
    <property type="protein sequence ID" value="TKG57847.1"/>
    <property type="molecule type" value="Genomic_DNA"/>
</dbReference>
<organism evidence="2 3">
    <name type="scientific">Prauserella endophytica</name>
    <dbReference type="NCBI Taxonomy" id="1592324"/>
    <lineage>
        <taxon>Bacteria</taxon>
        <taxon>Bacillati</taxon>
        <taxon>Actinomycetota</taxon>
        <taxon>Actinomycetes</taxon>
        <taxon>Pseudonocardiales</taxon>
        <taxon>Pseudonocardiaceae</taxon>
        <taxon>Prauserella</taxon>
        <taxon>Prauserella coralliicola group</taxon>
    </lineage>
</organism>
<feature type="compositionally biased region" description="Low complexity" evidence="1">
    <location>
        <begin position="15"/>
        <end position="31"/>
    </location>
</feature>
<evidence type="ECO:0000313" key="3">
    <source>
        <dbReference type="Proteomes" id="UP000309992"/>
    </source>
</evidence>
<gene>
    <name evidence="2" type="ORF">FCN18_38660</name>
</gene>
<dbReference type="RefSeq" id="WP_137097563.1">
    <property type="nucleotide sequence ID" value="NZ_SWMS01000062.1"/>
</dbReference>
<keyword evidence="3" id="KW-1185">Reference proteome</keyword>
<evidence type="ECO:0000313" key="2">
    <source>
        <dbReference type="EMBL" id="TKG57847.1"/>
    </source>
</evidence>
<evidence type="ECO:0000256" key="1">
    <source>
        <dbReference type="SAM" id="MobiDB-lite"/>
    </source>
</evidence>
<dbReference type="Proteomes" id="UP000309992">
    <property type="component" value="Unassembled WGS sequence"/>
</dbReference>
<accession>A0ABY2RTV4</accession>
<proteinExistence type="predicted"/>
<comment type="caution">
    <text evidence="2">The sequence shown here is derived from an EMBL/GenBank/DDBJ whole genome shotgun (WGS) entry which is preliminary data.</text>
</comment>
<name>A0ABY2RTV4_9PSEU</name>
<sequence>MPRRDRDQLDLFGEASAAPAPRPARQCPPTRGRSTRKPPANPLVAKDVLAEVQLGRFGLLDDTDRVMVFDDEGHVRAALDEDIVHHLLSGGYVERCPPRDTLTRLHGVVRKPVLPLRLTKTGRAMLQRWANLHPLGGS</sequence>